<gene>
    <name evidence="8" type="ORF">LTR36_009706</name>
</gene>
<evidence type="ECO:0008006" key="10">
    <source>
        <dbReference type="Google" id="ProtNLM"/>
    </source>
</evidence>
<dbReference type="InterPro" id="IPR000292">
    <property type="entry name" value="For/NO2_transpt"/>
</dbReference>
<comment type="similarity">
    <text evidence="5">Belongs to the FNT transporter (TC 1.A.16) family.</text>
</comment>
<feature type="region of interest" description="Disordered" evidence="6">
    <location>
        <begin position="273"/>
        <end position="318"/>
    </location>
</feature>
<comment type="caution">
    <text evidence="8">The sequence shown here is derived from an EMBL/GenBank/DDBJ whole genome shotgun (WGS) entry which is preliminary data.</text>
</comment>
<sequence>MATTPPVNGFSPQEIARLTARAAVAKSHLSWTELSVKAFMGGFFISLGALVDLVIISGCPGLRESNPALATMIAGFTFPLGFVMITLTNMELATSNMFVMPFAALQRRVTLWHLAKNWGVSYIFNLAGALFTAGFLAWWSDVLSTDVQSAYAVTQAQGRVNVAWSVNFLRGVGCNFFVAMAFFLSLGAADFVSKVYCIWIPVWAFVMAGYQHSIANYFSVPIGMFYGTDFDVGRFIYQSVIPVTLGNIVGGVLVAALPFWILYGRGDAVNVQTGQPVGEKKKNEPRLDSDDETLRPGETSPGRRSRERYDRDGMADAA</sequence>
<dbReference type="EMBL" id="JAVFHQ010000072">
    <property type="protein sequence ID" value="KAK4540208.1"/>
    <property type="molecule type" value="Genomic_DNA"/>
</dbReference>
<dbReference type="PANTHER" id="PTHR30520">
    <property type="entry name" value="FORMATE TRANSPORTER-RELATED"/>
    <property type="match status" value="1"/>
</dbReference>
<dbReference type="Pfam" id="PF01226">
    <property type="entry name" value="Form_Nir_trans"/>
    <property type="match status" value="1"/>
</dbReference>
<dbReference type="InterPro" id="IPR023271">
    <property type="entry name" value="Aquaporin-like"/>
</dbReference>
<name>A0AAV9J6E2_9PEZI</name>
<feature type="transmembrane region" description="Helical" evidence="7">
    <location>
        <begin position="168"/>
        <end position="189"/>
    </location>
</feature>
<feature type="transmembrane region" description="Helical" evidence="7">
    <location>
        <begin position="235"/>
        <end position="263"/>
    </location>
</feature>
<feature type="compositionally biased region" description="Basic and acidic residues" evidence="6">
    <location>
        <begin position="307"/>
        <end position="318"/>
    </location>
</feature>
<feature type="transmembrane region" description="Helical" evidence="7">
    <location>
        <begin position="68"/>
        <end position="87"/>
    </location>
</feature>
<accession>A0AAV9J6E2</accession>
<keyword evidence="2 7" id="KW-0812">Transmembrane</keyword>
<evidence type="ECO:0000256" key="7">
    <source>
        <dbReference type="SAM" id="Phobius"/>
    </source>
</evidence>
<protein>
    <recommendedName>
        <fullName evidence="10">Formate/nitrite transporter</fullName>
    </recommendedName>
</protein>
<dbReference type="PANTHER" id="PTHR30520:SF6">
    <property type="entry name" value="FORMATE_NITRATE FAMILY TRANSPORTER (EUROFUNG)"/>
    <property type="match status" value="1"/>
</dbReference>
<feature type="transmembrane region" description="Helical" evidence="7">
    <location>
        <begin position="38"/>
        <end position="56"/>
    </location>
</feature>
<dbReference type="AlphaFoldDB" id="A0AAV9J6E2"/>
<dbReference type="Proteomes" id="UP001324427">
    <property type="component" value="Unassembled WGS sequence"/>
</dbReference>
<dbReference type="GO" id="GO:0015513">
    <property type="term" value="F:high-affinity secondary active nitrite transmembrane transporter activity"/>
    <property type="evidence" value="ECO:0007669"/>
    <property type="project" value="TreeGrafter"/>
</dbReference>
<evidence type="ECO:0000256" key="2">
    <source>
        <dbReference type="ARBA" id="ARBA00022692"/>
    </source>
</evidence>
<evidence type="ECO:0000256" key="4">
    <source>
        <dbReference type="ARBA" id="ARBA00023136"/>
    </source>
</evidence>
<feature type="compositionally biased region" description="Basic and acidic residues" evidence="6">
    <location>
        <begin position="278"/>
        <end position="295"/>
    </location>
</feature>
<dbReference type="Gene3D" id="1.20.1080.10">
    <property type="entry name" value="Glycerol uptake facilitator protein"/>
    <property type="match status" value="1"/>
</dbReference>
<organism evidence="8 9">
    <name type="scientific">Oleoguttula mirabilis</name>
    <dbReference type="NCBI Taxonomy" id="1507867"/>
    <lineage>
        <taxon>Eukaryota</taxon>
        <taxon>Fungi</taxon>
        <taxon>Dikarya</taxon>
        <taxon>Ascomycota</taxon>
        <taxon>Pezizomycotina</taxon>
        <taxon>Dothideomycetes</taxon>
        <taxon>Dothideomycetidae</taxon>
        <taxon>Mycosphaerellales</taxon>
        <taxon>Teratosphaeriaceae</taxon>
        <taxon>Oleoguttula</taxon>
    </lineage>
</organism>
<evidence type="ECO:0000256" key="3">
    <source>
        <dbReference type="ARBA" id="ARBA00022989"/>
    </source>
</evidence>
<feature type="transmembrane region" description="Helical" evidence="7">
    <location>
        <begin position="122"/>
        <end position="139"/>
    </location>
</feature>
<keyword evidence="9" id="KW-1185">Reference proteome</keyword>
<dbReference type="GO" id="GO:0005886">
    <property type="term" value="C:plasma membrane"/>
    <property type="evidence" value="ECO:0007669"/>
    <property type="project" value="TreeGrafter"/>
</dbReference>
<comment type="subcellular location">
    <subcellularLocation>
        <location evidence="1">Membrane</location>
        <topology evidence="1">Multi-pass membrane protein</topology>
    </subcellularLocation>
</comment>
<evidence type="ECO:0000256" key="5">
    <source>
        <dbReference type="ARBA" id="ARBA00049660"/>
    </source>
</evidence>
<keyword evidence="3 7" id="KW-1133">Transmembrane helix</keyword>
<evidence type="ECO:0000313" key="8">
    <source>
        <dbReference type="EMBL" id="KAK4540208.1"/>
    </source>
</evidence>
<evidence type="ECO:0000256" key="1">
    <source>
        <dbReference type="ARBA" id="ARBA00004141"/>
    </source>
</evidence>
<reference evidence="8 9" key="1">
    <citation type="submission" date="2021-11" db="EMBL/GenBank/DDBJ databases">
        <title>Black yeast isolated from Biological Soil Crust.</title>
        <authorList>
            <person name="Kurbessoian T."/>
        </authorList>
    </citation>
    <scope>NUCLEOTIDE SEQUENCE [LARGE SCALE GENOMIC DNA]</scope>
    <source>
        <strain evidence="8 9">CCFEE 5522</strain>
    </source>
</reference>
<feature type="transmembrane region" description="Helical" evidence="7">
    <location>
        <begin position="196"/>
        <end position="215"/>
    </location>
</feature>
<keyword evidence="4 7" id="KW-0472">Membrane</keyword>
<dbReference type="GO" id="GO:0015707">
    <property type="term" value="P:nitrite transport"/>
    <property type="evidence" value="ECO:0007669"/>
    <property type="project" value="TreeGrafter"/>
</dbReference>
<evidence type="ECO:0000313" key="9">
    <source>
        <dbReference type="Proteomes" id="UP001324427"/>
    </source>
</evidence>
<evidence type="ECO:0000256" key="6">
    <source>
        <dbReference type="SAM" id="MobiDB-lite"/>
    </source>
</evidence>
<proteinExistence type="inferred from homology"/>